<protein>
    <submittedName>
        <fullName evidence="2">Uncharacterized protein</fullName>
    </submittedName>
</protein>
<dbReference type="PANTHER" id="PTHR36902">
    <property type="entry name" value="ENRICHED IN SURFACE-LABELED PROTEOME PROTEIN 9"/>
    <property type="match status" value="1"/>
</dbReference>
<dbReference type="AlphaFoldDB" id="A0A3M7PKU6"/>
<name>A0A3M7PKU6_BRAPC</name>
<organism evidence="2 3">
    <name type="scientific">Brachionus plicatilis</name>
    <name type="common">Marine rotifer</name>
    <name type="synonym">Brachionus muelleri</name>
    <dbReference type="NCBI Taxonomy" id="10195"/>
    <lineage>
        <taxon>Eukaryota</taxon>
        <taxon>Metazoa</taxon>
        <taxon>Spiralia</taxon>
        <taxon>Gnathifera</taxon>
        <taxon>Rotifera</taxon>
        <taxon>Eurotatoria</taxon>
        <taxon>Monogononta</taxon>
        <taxon>Pseudotrocha</taxon>
        <taxon>Ploima</taxon>
        <taxon>Brachionidae</taxon>
        <taxon>Brachionus</taxon>
    </lineage>
</organism>
<proteinExistence type="predicted"/>
<keyword evidence="3" id="KW-1185">Reference proteome</keyword>
<keyword evidence="1" id="KW-0472">Membrane</keyword>
<dbReference type="EMBL" id="REGN01010088">
    <property type="protein sequence ID" value="RMZ99722.1"/>
    <property type="molecule type" value="Genomic_DNA"/>
</dbReference>
<evidence type="ECO:0000313" key="2">
    <source>
        <dbReference type="EMBL" id="RMZ99722.1"/>
    </source>
</evidence>
<accession>A0A3M7PKU6</accession>
<sequence length="352" mass="40576">MVLKRVQYCTHLYKLIPRVRLWSISYISSMLTLYLLVLCIGAVWTDSCQFPPPSPFAPSKPELPSVFQSRVEINSNLKQSTSRRMFYDSTKRKAAIIDQHNNLETHYIFDYPTNQIHITFAFANETTGTTVDGDSLSYSPISCDSFTLTDVTSINYLFGFKQINDSFIEPDSVYNALNFRGDQYYNGTALVRGIVADVYISRKKIKILILILIGTIELPLEFDLESNFQIQINLKRYSISNRLGVFDGNLEEDQKNIVNFVAKNTTKMNKIFSMTHSRHIKCIILNQLPKVLCNIFILFKLKFFTGPLYIVKNLKGFPKMYLVFAQKALFIFWRSGNFQNYRVSVLVGPIFI</sequence>
<evidence type="ECO:0000256" key="1">
    <source>
        <dbReference type="SAM" id="Phobius"/>
    </source>
</evidence>
<keyword evidence="1" id="KW-0812">Transmembrane</keyword>
<gene>
    <name evidence="2" type="ORF">BpHYR1_052013</name>
</gene>
<evidence type="ECO:0000313" key="3">
    <source>
        <dbReference type="Proteomes" id="UP000276133"/>
    </source>
</evidence>
<feature type="transmembrane region" description="Helical" evidence="1">
    <location>
        <begin position="21"/>
        <end position="44"/>
    </location>
</feature>
<keyword evidence="1" id="KW-1133">Transmembrane helix</keyword>
<dbReference type="PANTHER" id="PTHR36902:SF1">
    <property type="entry name" value="ENRICHED IN SURFACE-LABELED PROTEOME PROTEIN 9"/>
    <property type="match status" value="1"/>
</dbReference>
<reference evidence="2 3" key="1">
    <citation type="journal article" date="2018" name="Sci. Rep.">
        <title>Genomic signatures of local adaptation to the degree of environmental predictability in rotifers.</title>
        <authorList>
            <person name="Franch-Gras L."/>
            <person name="Hahn C."/>
            <person name="Garcia-Roger E.M."/>
            <person name="Carmona M.J."/>
            <person name="Serra M."/>
            <person name="Gomez A."/>
        </authorList>
    </citation>
    <scope>NUCLEOTIDE SEQUENCE [LARGE SCALE GENOMIC DNA]</scope>
    <source>
        <strain evidence="2">HYR1</strain>
    </source>
</reference>
<comment type="caution">
    <text evidence="2">The sequence shown here is derived from an EMBL/GenBank/DDBJ whole genome shotgun (WGS) entry which is preliminary data.</text>
</comment>
<dbReference type="Proteomes" id="UP000276133">
    <property type="component" value="Unassembled WGS sequence"/>
</dbReference>